<dbReference type="PANTHER" id="PTHR12994:SF17">
    <property type="entry name" value="LD30995P"/>
    <property type="match status" value="1"/>
</dbReference>
<keyword evidence="1" id="KW-0378">Hydrolase</keyword>
<comment type="similarity">
    <text evidence="1">Belongs to the peptidase C69 family.</text>
</comment>
<reference evidence="3 4" key="1">
    <citation type="submission" date="2018-05" db="EMBL/GenBank/DDBJ databases">
        <title>Marinilabilia rubrum sp. nov., isolated from saltern sediment.</title>
        <authorList>
            <person name="Zhang R."/>
        </authorList>
    </citation>
    <scope>NUCLEOTIDE SEQUENCE [LARGE SCALE GENOMIC DNA]</scope>
    <source>
        <strain evidence="3 4">WTE16</strain>
    </source>
</reference>
<gene>
    <name evidence="3" type="ORF">DDZ16_03275</name>
</gene>
<evidence type="ECO:0000256" key="1">
    <source>
        <dbReference type="RuleBase" id="RU364089"/>
    </source>
</evidence>
<dbReference type="RefSeq" id="WP_109263005.1">
    <property type="nucleotide sequence ID" value="NZ_QEWP01000002.1"/>
</dbReference>
<dbReference type="AlphaFoldDB" id="A0A2U2BC72"/>
<evidence type="ECO:0000313" key="4">
    <source>
        <dbReference type="Proteomes" id="UP000244956"/>
    </source>
</evidence>
<dbReference type="EC" id="3.4.-.-" evidence="1"/>
<sequence length="557" mass="63898">MRKKMNLKGIIALFLLSFWYINPSQACTNILVTKNASKDGSTFISYAADSHVLFGELYFWPAADHPEGSMLDIYEWDTGKYLGQIKQVSHTYKVIGNMNENQVSIAETTFGGRKELRDTTGIMDYGSLIYVALQRAKTARHAIQIMTDLVEEYGYYSSGESFSIADPDEVWIMEMISKGPNNKGAVWVARKIPDGYISAHANQARITTFPLEDKENCIYSHDVISFAVEQGYYEGKNKNFSFADAYAPLDYGAIRFCEARVWSAFRQVNQKEADKYQDFVLGESTDRMPLFIKPVEKIGARDVMNIMRDHFEGTPLDMTKDAGAGPYKVPYRFRPLTWEVDSTEYFNERAIATQQTGFSFVAQMRNWMHDPIGGILWFGVDDANASVYVPMYAGINSVPYEFAEGNGNMLEFSWDAAFWVFNWVSNMSYHRYSYMIEDIREVQTELEDKFAAMGPAIDNTAMTLYEQDPELASEFLTEYSHNQSEITVEKWQKLGQFLMVKYLDGNLHPEKNGKFLKNEYGNPHSPEYPGYDDEYYRNVVKDAGEKLKMKDFPKEQD</sequence>
<keyword evidence="1" id="KW-0224">Dipeptidase</keyword>
<proteinExistence type="inferred from homology"/>
<protein>
    <recommendedName>
        <fullName evidence="1">Dipeptidase</fullName>
        <ecNumber evidence="1">3.4.-.-</ecNumber>
    </recommendedName>
</protein>
<keyword evidence="2" id="KW-0732">Signal</keyword>
<comment type="catalytic activity">
    <reaction evidence="1">
        <text>an L-aminoacyl-L-amino acid + H2O = 2 an L-alpha-amino acid</text>
        <dbReference type="Rhea" id="RHEA:48940"/>
        <dbReference type="ChEBI" id="CHEBI:15377"/>
        <dbReference type="ChEBI" id="CHEBI:59869"/>
        <dbReference type="ChEBI" id="CHEBI:77460"/>
    </reaction>
</comment>
<dbReference type="PANTHER" id="PTHR12994">
    <property type="entry name" value="SECERNIN"/>
    <property type="match status" value="1"/>
</dbReference>
<accession>A0A2U2BC72</accession>
<feature type="chain" id="PRO_5015482176" description="Dipeptidase" evidence="2">
    <location>
        <begin position="27"/>
        <end position="557"/>
    </location>
</feature>
<comment type="caution">
    <text evidence="3">The sequence shown here is derived from an EMBL/GenBank/DDBJ whole genome shotgun (WGS) entry which is preliminary data.</text>
</comment>
<name>A0A2U2BC72_9BACT</name>
<dbReference type="Proteomes" id="UP000244956">
    <property type="component" value="Unassembled WGS sequence"/>
</dbReference>
<feature type="signal peptide" evidence="2">
    <location>
        <begin position="1"/>
        <end position="26"/>
    </location>
</feature>
<dbReference type="OrthoDB" id="1109933at2"/>
<dbReference type="GO" id="GO:0070004">
    <property type="term" value="F:cysteine-type exopeptidase activity"/>
    <property type="evidence" value="ECO:0007669"/>
    <property type="project" value="InterPro"/>
</dbReference>
<dbReference type="GO" id="GO:0006508">
    <property type="term" value="P:proteolysis"/>
    <property type="evidence" value="ECO:0007669"/>
    <property type="project" value="UniProtKB-KW"/>
</dbReference>
<dbReference type="EMBL" id="QEWP01000002">
    <property type="protein sequence ID" value="PWE00633.1"/>
    <property type="molecule type" value="Genomic_DNA"/>
</dbReference>
<dbReference type="Pfam" id="PF03577">
    <property type="entry name" value="Peptidase_C69"/>
    <property type="match status" value="2"/>
</dbReference>
<dbReference type="InterPro" id="IPR005322">
    <property type="entry name" value="Peptidase_C69"/>
</dbReference>
<organism evidence="3 4">
    <name type="scientific">Marinilabilia rubra</name>
    <dbReference type="NCBI Taxonomy" id="2162893"/>
    <lineage>
        <taxon>Bacteria</taxon>
        <taxon>Pseudomonadati</taxon>
        <taxon>Bacteroidota</taxon>
        <taxon>Bacteroidia</taxon>
        <taxon>Marinilabiliales</taxon>
        <taxon>Marinilabiliaceae</taxon>
        <taxon>Marinilabilia</taxon>
    </lineage>
</organism>
<evidence type="ECO:0000256" key="2">
    <source>
        <dbReference type="SAM" id="SignalP"/>
    </source>
</evidence>
<evidence type="ECO:0000313" key="3">
    <source>
        <dbReference type="EMBL" id="PWE00633.1"/>
    </source>
</evidence>
<dbReference type="GO" id="GO:0016805">
    <property type="term" value="F:dipeptidase activity"/>
    <property type="evidence" value="ECO:0007669"/>
    <property type="project" value="UniProtKB-KW"/>
</dbReference>
<keyword evidence="1" id="KW-0645">Protease</keyword>
<dbReference type="Gene3D" id="3.60.60.10">
    <property type="entry name" value="Penicillin V Acylase, Chain A"/>
    <property type="match status" value="1"/>
</dbReference>
<keyword evidence="4" id="KW-1185">Reference proteome</keyword>